<gene>
    <name evidence="3" type="ORF">SAMN02745190_00246</name>
</gene>
<dbReference type="Pfam" id="PF05378">
    <property type="entry name" value="Hydant_A_N"/>
    <property type="match status" value="1"/>
</dbReference>
<dbReference type="InterPro" id="IPR002821">
    <property type="entry name" value="Hydantoinase_A"/>
</dbReference>
<dbReference type="GO" id="GO:0006749">
    <property type="term" value="P:glutathione metabolic process"/>
    <property type="evidence" value="ECO:0007669"/>
    <property type="project" value="TreeGrafter"/>
</dbReference>
<dbReference type="Gene3D" id="3.30.420.40">
    <property type="match status" value="1"/>
</dbReference>
<proteinExistence type="predicted"/>
<dbReference type="GO" id="GO:0005829">
    <property type="term" value="C:cytosol"/>
    <property type="evidence" value="ECO:0007669"/>
    <property type="project" value="TreeGrafter"/>
</dbReference>
<organism evidence="3 4">
    <name type="scientific">Schwartzia succinivorans DSM 10502</name>
    <dbReference type="NCBI Taxonomy" id="1123243"/>
    <lineage>
        <taxon>Bacteria</taxon>
        <taxon>Bacillati</taxon>
        <taxon>Bacillota</taxon>
        <taxon>Negativicutes</taxon>
        <taxon>Selenomonadales</taxon>
        <taxon>Selenomonadaceae</taxon>
        <taxon>Schwartzia</taxon>
    </lineage>
</organism>
<dbReference type="PANTHER" id="PTHR11365">
    <property type="entry name" value="5-OXOPROLINASE RELATED"/>
    <property type="match status" value="1"/>
</dbReference>
<dbReference type="Proteomes" id="UP000184404">
    <property type="component" value="Unassembled WGS sequence"/>
</dbReference>
<dbReference type="Pfam" id="PF01968">
    <property type="entry name" value="Hydantoinase_A"/>
    <property type="match status" value="1"/>
</dbReference>
<dbReference type="EMBL" id="FQUG01000002">
    <property type="protein sequence ID" value="SHE35566.1"/>
    <property type="molecule type" value="Genomic_DNA"/>
</dbReference>
<evidence type="ECO:0000259" key="2">
    <source>
        <dbReference type="Pfam" id="PF05378"/>
    </source>
</evidence>
<dbReference type="RefSeq" id="WP_072934365.1">
    <property type="nucleotide sequence ID" value="NZ_FQUG01000002.1"/>
</dbReference>
<dbReference type="GO" id="GO:0017168">
    <property type="term" value="F:5-oxoprolinase (ATP-hydrolyzing) activity"/>
    <property type="evidence" value="ECO:0007669"/>
    <property type="project" value="TreeGrafter"/>
</dbReference>
<evidence type="ECO:0000259" key="1">
    <source>
        <dbReference type="Pfam" id="PF01968"/>
    </source>
</evidence>
<dbReference type="STRING" id="1123243.SAMN02745190_00246"/>
<dbReference type="AlphaFoldDB" id="A0A1M4STP4"/>
<accession>A0A1M4STP4</accession>
<keyword evidence="4" id="KW-1185">Reference proteome</keyword>
<dbReference type="SUPFAM" id="SSF53067">
    <property type="entry name" value="Actin-like ATPase domain"/>
    <property type="match status" value="1"/>
</dbReference>
<dbReference type="PANTHER" id="PTHR11365:SF23">
    <property type="entry name" value="HYPOTHETICAL 5-OXOPROLINASE (EUROFUNG)-RELATED"/>
    <property type="match status" value="1"/>
</dbReference>
<protein>
    <submittedName>
        <fullName evidence="3">N-methylhydantoinase A/oxoprolinase/acetone carboxylase, beta subunit</fullName>
    </submittedName>
</protein>
<dbReference type="InterPro" id="IPR045079">
    <property type="entry name" value="Oxoprolinase-like"/>
</dbReference>
<dbReference type="OrthoDB" id="9768323at2"/>
<name>A0A1M4STP4_9FIRM</name>
<dbReference type="InterPro" id="IPR043129">
    <property type="entry name" value="ATPase_NBD"/>
</dbReference>
<reference evidence="3 4" key="1">
    <citation type="submission" date="2016-11" db="EMBL/GenBank/DDBJ databases">
        <authorList>
            <person name="Jaros S."/>
            <person name="Januszkiewicz K."/>
            <person name="Wedrychowicz H."/>
        </authorList>
    </citation>
    <scope>NUCLEOTIDE SEQUENCE [LARGE SCALE GENOMIC DNA]</scope>
    <source>
        <strain evidence="3 4">DSM 10502</strain>
    </source>
</reference>
<feature type="domain" description="Hydantoinase A/oxoprolinase" evidence="1">
    <location>
        <begin position="195"/>
        <end position="500"/>
    </location>
</feature>
<evidence type="ECO:0000313" key="4">
    <source>
        <dbReference type="Proteomes" id="UP000184404"/>
    </source>
</evidence>
<sequence>MRRVRIGIDVGGTFTDAVAIDDATQEIIAKAKRPTTHDAKEGVAEGIIEILRDILTENNIAPEEVVFIAHGTTQATNALLEGDVAKVGVIGMGSGFFAGRAASDTDVGDITLAPGKYLRTAHAFIETDEAEPMRAEISRRIDELAEKGAAVIVASEAFGVDHPESERLVMELAGEKGLPSTGGHEVSHLYGLKVRTRTAVINGSLIPRMMETADMTEECVKRINIGAPLMIMRCDGGVMTADEVRRRPILTMLSGLAAGVAGALMYEKLSNGIFLEAGGTSTDISAVRDGRVMVRSGELGGHKMYLRSLDVRTLGVAGGSMIRVENGKITDAGPRSAHIAGLPYEVFSPKLKNPRLVLISPCGDDEPVFAAAEGADGRRVSLTLAGAANLLGSVPDGDYASGDREAALAAWRVLGDALGISAEEAAKQAMDIAASKVRAIVDALVQDYEIPKDAVMLAGGGGSAGVIVPYLGKVMGVPWREVKNAPIISTIGVAMAMVTESVERTVVQPKGEDVKSIRREAIERVMKSGAKEETVEVSVEVDQKANILRAVATGAAELRQGKENGTLPSKAELLETAAKSIGVPSEQVQEIAALGRWHIFDGIRSTKTFGFEKYHHAVRVIDRDGVVRLQREGIGAVLSTKEKLQESLDILLEETTEYGTVGSQLPSLFAYYGEKQLDLSGLATREQVDEVLDMEMDGREKDEPVAVLAVL</sequence>
<dbReference type="InterPro" id="IPR008040">
    <property type="entry name" value="Hydant_A_N"/>
</dbReference>
<evidence type="ECO:0000313" key="3">
    <source>
        <dbReference type="EMBL" id="SHE35566.1"/>
    </source>
</evidence>
<feature type="domain" description="Hydantoinase/oxoprolinase N-terminal" evidence="2">
    <location>
        <begin position="5"/>
        <end position="175"/>
    </location>
</feature>